<protein>
    <recommendedName>
        <fullName evidence="10">S-acyltransferase</fullName>
        <ecNumber evidence="10">2.3.1.225</ecNumber>
    </recommendedName>
    <alternativeName>
        <fullName evidence="10">Palmitoyltransferase</fullName>
    </alternativeName>
</protein>
<dbReference type="InterPro" id="IPR039859">
    <property type="entry name" value="PFA4/ZDH16/20/ERF2-like"/>
</dbReference>
<sequence>MRFSALLSRWKTRLFLVALHLVLVGFMLWLDPRRIPQQLWYTSAYAILLILTVSQYLYTAGSDPGYVVDVLRDDNSITKDMKSARDNSTGNRKCTTCRVFQPPRSKHCHECNKCVLQFDHHCAWLGTCVGYGNHCRFWWFLCEETILCLWTSVIYASSLQSGRSATSWWQAGIGILCLIFLLFSLLFLVLLLLFHSYLVITNQTTNELTRRKRIAEFRNVPMNVNPYSEGCVWNIYQFCWATQGPYEIEKIPGLEVLKERERYSCRETLYFNCC</sequence>
<evidence type="ECO:0000313" key="13">
    <source>
        <dbReference type="Proteomes" id="UP000886520"/>
    </source>
</evidence>
<dbReference type="GO" id="GO:0006612">
    <property type="term" value="P:protein targeting to membrane"/>
    <property type="evidence" value="ECO:0007669"/>
    <property type="project" value="TreeGrafter"/>
</dbReference>
<evidence type="ECO:0000256" key="3">
    <source>
        <dbReference type="ARBA" id="ARBA00022679"/>
    </source>
</evidence>
<evidence type="ECO:0000256" key="6">
    <source>
        <dbReference type="ARBA" id="ARBA00023136"/>
    </source>
</evidence>
<comment type="caution">
    <text evidence="12">The sequence shown here is derived from an EMBL/GenBank/DDBJ whole genome shotgun (WGS) entry which is preliminary data.</text>
</comment>
<keyword evidence="4 10" id="KW-0812">Transmembrane</keyword>
<feature type="transmembrane region" description="Helical" evidence="10">
    <location>
        <begin position="137"/>
        <end position="156"/>
    </location>
</feature>
<dbReference type="PANTHER" id="PTHR22883">
    <property type="entry name" value="ZINC FINGER DHHC DOMAIN CONTAINING PROTEIN"/>
    <property type="match status" value="1"/>
</dbReference>
<comment type="domain">
    <text evidence="10">The DHHC domain is required for palmitoyltransferase activity.</text>
</comment>
<dbReference type="OrthoDB" id="9909019at2759"/>
<evidence type="ECO:0000256" key="8">
    <source>
        <dbReference type="ARBA" id="ARBA00023288"/>
    </source>
</evidence>
<dbReference type="GO" id="GO:0019706">
    <property type="term" value="F:protein-cysteine S-palmitoyltransferase activity"/>
    <property type="evidence" value="ECO:0007669"/>
    <property type="project" value="UniProtKB-EC"/>
</dbReference>
<proteinExistence type="inferred from homology"/>
<evidence type="ECO:0000256" key="1">
    <source>
        <dbReference type="ARBA" id="ARBA00004127"/>
    </source>
</evidence>
<evidence type="ECO:0000313" key="12">
    <source>
        <dbReference type="EMBL" id="KAI5083253.1"/>
    </source>
</evidence>
<keyword evidence="3 10" id="KW-0808">Transferase</keyword>
<dbReference type="EMBL" id="JABFUD020000002">
    <property type="protein sequence ID" value="KAI5083253.1"/>
    <property type="molecule type" value="Genomic_DNA"/>
</dbReference>
<dbReference type="EC" id="2.3.1.225" evidence="10"/>
<evidence type="ECO:0000259" key="11">
    <source>
        <dbReference type="Pfam" id="PF01529"/>
    </source>
</evidence>
<evidence type="ECO:0000256" key="7">
    <source>
        <dbReference type="ARBA" id="ARBA00023139"/>
    </source>
</evidence>
<dbReference type="GO" id="GO:0005794">
    <property type="term" value="C:Golgi apparatus"/>
    <property type="evidence" value="ECO:0007669"/>
    <property type="project" value="TreeGrafter"/>
</dbReference>
<dbReference type="GO" id="GO:0005783">
    <property type="term" value="C:endoplasmic reticulum"/>
    <property type="evidence" value="ECO:0007669"/>
    <property type="project" value="TreeGrafter"/>
</dbReference>
<evidence type="ECO:0000256" key="10">
    <source>
        <dbReference type="RuleBase" id="RU079119"/>
    </source>
</evidence>
<evidence type="ECO:0000256" key="9">
    <source>
        <dbReference type="ARBA" id="ARBA00023315"/>
    </source>
</evidence>
<comment type="similarity">
    <text evidence="2 10">Belongs to the DHHC palmitoyltransferase family.</text>
</comment>
<dbReference type="Proteomes" id="UP000886520">
    <property type="component" value="Chromosome 3"/>
</dbReference>
<keyword evidence="7" id="KW-0564">Palmitate</keyword>
<dbReference type="Pfam" id="PF01529">
    <property type="entry name" value="DHHC"/>
    <property type="match status" value="1"/>
</dbReference>
<feature type="transmembrane region" description="Helical" evidence="10">
    <location>
        <begin position="39"/>
        <end position="58"/>
    </location>
</feature>
<reference evidence="12" key="1">
    <citation type="submission" date="2021-01" db="EMBL/GenBank/DDBJ databases">
        <title>Adiantum capillus-veneris genome.</title>
        <authorList>
            <person name="Fang Y."/>
            <person name="Liao Q."/>
        </authorList>
    </citation>
    <scope>NUCLEOTIDE SEQUENCE</scope>
    <source>
        <strain evidence="12">H3</strain>
        <tissue evidence="12">Leaf</tissue>
    </source>
</reference>
<dbReference type="InterPro" id="IPR001594">
    <property type="entry name" value="Palmitoyltrfase_DHHC"/>
</dbReference>
<keyword evidence="8" id="KW-0449">Lipoprotein</keyword>
<name>A0A9D4VCV3_ADICA</name>
<comment type="catalytic activity">
    <reaction evidence="10">
        <text>L-cysteinyl-[protein] + hexadecanoyl-CoA = S-hexadecanoyl-L-cysteinyl-[protein] + CoA</text>
        <dbReference type="Rhea" id="RHEA:36683"/>
        <dbReference type="Rhea" id="RHEA-COMP:10131"/>
        <dbReference type="Rhea" id="RHEA-COMP:11032"/>
        <dbReference type="ChEBI" id="CHEBI:29950"/>
        <dbReference type="ChEBI" id="CHEBI:57287"/>
        <dbReference type="ChEBI" id="CHEBI:57379"/>
        <dbReference type="ChEBI" id="CHEBI:74151"/>
        <dbReference type="EC" id="2.3.1.225"/>
    </reaction>
</comment>
<feature type="domain" description="Palmitoyltransferase DHHC" evidence="11">
    <location>
        <begin position="90"/>
        <end position="210"/>
    </location>
</feature>
<accession>A0A9D4VCV3</accession>
<dbReference type="AlphaFoldDB" id="A0A9D4VCV3"/>
<keyword evidence="13" id="KW-1185">Reference proteome</keyword>
<gene>
    <name evidence="12" type="ORF">GOP47_0002996</name>
</gene>
<evidence type="ECO:0000256" key="5">
    <source>
        <dbReference type="ARBA" id="ARBA00022989"/>
    </source>
</evidence>
<comment type="subcellular location">
    <subcellularLocation>
        <location evidence="1">Endomembrane system</location>
        <topology evidence="1">Multi-pass membrane protein</topology>
    </subcellularLocation>
</comment>
<feature type="transmembrane region" description="Helical" evidence="10">
    <location>
        <begin position="12"/>
        <end position="30"/>
    </location>
</feature>
<keyword evidence="5 10" id="KW-1133">Transmembrane helix</keyword>
<dbReference type="PROSITE" id="PS50216">
    <property type="entry name" value="DHHC"/>
    <property type="match status" value="1"/>
</dbReference>
<evidence type="ECO:0000256" key="2">
    <source>
        <dbReference type="ARBA" id="ARBA00008574"/>
    </source>
</evidence>
<feature type="transmembrane region" description="Helical" evidence="10">
    <location>
        <begin position="168"/>
        <end position="194"/>
    </location>
</feature>
<keyword evidence="9 10" id="KW-0012">Acyltransferase</keyword>
<keyword evidence="6 10" id="KW-0472">Membrane</keyword>
<organism evidence="12 13">
    <name type="scientific">Adiantum capillus-veneris</name>
    <name type="common">Maidenhair fern</name>
    <dbReference type="NCBI Taxonomy" id="13818"/>
    <lineage>
        <taxon>Eukaryota</taxon>
        <taxon>Viridiplantae</taxon>
        <taxon>Streptophyta</taxon>
        <taxon>Embryophyta</taxon>
        <taxon>Tracheophyta</taxon>
        <taxon>Polypodiopsida</taxon>
        <taxon>Polypodiidae</taxon>
        <taxon>Polypodiales</taxon>
        <taxon>Pteridineae</taxon>
        <taxon>Pteridaceae</taxon>
        <taxon>Vittarioideae</taxon>
        <taxon>Adiantum</taxon>
    </lineage>
</organism>
<dbReference type="PANTHER" id="PTHR22883:SF301">
    <property type="entry name" value="PALMITOYLTRANSFERASE ZDHHC12"/>
    <property type="match status" value="1"/>
</dbReference>
<evidence type="ECO:0000256" key="4">
    <source>
        <dbReference type="ARBA" id="ARBA00022692"/>
    </source>
</evidence>